<accession>A0ABR2KLK7</accession>
<dbReference type="Gene3D" id="3.30.420.40">
    <property type="match status" value="2"/>
</dbReference>
<keyword evidence="4" id="KW-0460">Magnesium</keyword>
<comment type="cofactor">
    <cofactor evidence="1">
        <name>Mg(2+)</name>
        <dbReference type="ChEBI" id="CHEBI:18420"/>
    </cofactor>
</comment>
<dbReference type="InterPro" id="IPR000600">
    <property type="entry name" value="ROK"/>
</dbReference>
<dbReference type="SUPFAM" id="SSF53067">
    <property type="entry name" value="Actin-like ATPase domain"/>
    <property type="match status" value="1"/>
</dbReference>
<dbReference type="InterPro" id="IPR049874">
    <property type="entry name" value="ROK_cs"/>
</dbReference>
<evidence type="ECO:0000256" key="2">
    <source>
        <dbReference type="ARBA" id="ARBA00022723"/>
    </source>
</evidence>
<dbReference type="InterPro" id="IPR051804">
    <property type="entry name" value="Carb_Metab_Reg_Kinase/Isom"/>
</dbReference>
<dbReference type="EC" id="2.7.1.4" evidence="5"/>
<organism evidence="7 8">
    <name type="scientific">Tritrichomonas musculus</name>
    <dbReference type="NCBI Taxonomy" id="1915356"/>
    <lineage>
        <taxon>Eukaryota</taxon>
        <taxon>Metamonada</taxon>
        <taxon>Parabasalia</taxon>
        <taxon>Tritrichomonadida</taxon>
        <taxon>Tritrichomonadidae</taxon>
        <taxon>Tritrichomonas</taxon>
    </lineage>
</organism>
<dbReference type="PROSITE" id="PS01125">
    <property type="entry name" value="ROK"/>
    <property type="match status" value="1"/>
</dbReference>
<proteinExistence type="predicted"/>
<sequence>MSGKKTVCCIELGGTTSAIAFANELGSFLWKKKGLPTAFPIRGEDSIKLICKAIKETGQKYSAIGIASFGPLNISKGTIGNTPKPNWKHFPLVSEIRKNLETDVPIILETDVNAPAYSEYLALTEKGVKTKAVAYLTVGTGVGLGVFLDGHPVHGALHPEFGHIVVDGYKNDYFPGVCPFHGNCLEGRISAGALSQRLNIKPEELKDVPNDHPIWELFAFYVAKAATTAAYAYAVDHFVVGGGIMTGDNRGFLYDKANQYCKDFINGYLDEPIICRPVYNKDAGLVGAAACALHPEVFK</sequence>
<keyword evidence="3" id="KW-0862">Zinc</keyword>
<comment type="caution">
    <text evidence="7">The sequence shown here is derived from an EMBL/GenBank/DDBJ whole genome shotgun (WGS) entry which is preliminary data.</text>
</comment>
<dbReference type="CDD" id="cd24067">
    <property type="entry name" value="ASKHA_NBD_ROK_BsFRK-like"/>
    <property type="match status" value="1"/>
</dbReference>
<keyword evidence="8" id="KW-1185">Reference proteome</keyword>
<evidence type="ECO:0000256" key="4">
    <source>
        <dbReference type="ARBA" id="ARBA00022842"/>
    </source>
</evidence>
<evidence type="ECO:0000256" key="6">
    <source>
        <dbReference type="ARBA" id="ARBA00048451"/>
    </source>
</evidence>
<gene>
    <name evidence="7" type="ORF">M9Y10_029236</name>
</gene>
<protein>
    <recommendedName>
        <fullName evidence="5">fructokinase</fullName>
        <ecNumber evidence="5">2.7.1.4</ecNumber>
    </recommendedName>
</protein>
<dbReference type="PANTHER" id="PTHR42742">
    <property type="entry name" value="TRANSCRIPTIONAL REPRESSOR MPRA"/>
    <property type="match status" value="1"/>
</dbReference>
<evidence type="ECO:0000313" key="8">
    <source>
        <dbReference type="Proteomes" id="UP001470230"/>
    </source>
</evidence>
<keyword evidence="2" id="KW-0479">Metal-binding</keyword>
<comment type="catalytic activity">
    <reaction evidence="6">
        <text>D-fructose + ATP = D-fructose 6-phosphate + ADP + H(+)</text>
        <dbReference type="Rhea" id="RHEA:16125"/>
        <dbReference type="ChEBI" id="CHEBI:15378"/>
        <dbReference type="ChEBI" id="CHEBI:30616"/>
        <dbReference type="ChEBI" id="CHEBI:37721"/>
        <dbReference type="ChEBI" id="CHEBI:61527"/>
        <dbReference type="ChEBI" id="CHEBI:456216"/>
        <dbReference type="EC" id="2.7.1.4"/>
    </reaction>
</comment>
<evidence type="ECO:0000256" key="1">
    <source>
        <dbReference type="ARBA" id="ARBA00001946"/>
    </source>
</evidence>
<dbReference type="EMBL" id="JAPFFF010000004">
    <property type="protein sequence ID" value="KAK8892014.1"/>
    <property type="molecule type" value="Genomic_DNA"/>
</dbReference>
<reference evidence="7 8" key="1">
    <citation type="submission" date="2024-04" db="EMBL/GenBank/DDBJ databases">
        <title>Tritrichomonas musculus Genome.</title>
        <authorList>
            <person name="Alves-Ferreira E."/>
            <person name="Grigg M."/>
            <person name="Lorenzi H."/>
            <person name="Galac M."/>
        </authorList>
    </citation>
    <scope>NUCLEOTIDE SEQUENCE [LARGE SCALE GENOMIC DNA]</scope>
    <source>
        <strain evidence="7 8">EAF2021</strain>
    </source>
</reference>
<evidence type="ECO:0000256" key="3">
    <source>
        <dbReference type="ARBA" id="ARBA00022833"/>
    </source>
</evidence>
<dbReference type="PANTHER" id="PTHR42742:SF3">
    <property type="entry name" value="FRUCTOKINASE"/>
    <property type="match status" value="1"/>
</dbReference>
<dbReference type="Proteomes" id="UP001470230">
    <property type="component" value="Unassembled WGS sequence"/>
</dbReference>
<name>A0ABR2KLK7_9EUKA</name>
<dbReference type="Pfam" id="PF00480">
    <property type="entry name" value="ROK"/>
    <property type="match status" value="1"/>
</dbReference>
<evidence type="ECO:0000313" key="7">
    <source>
        <dbReference type="EMBL" id="KAK8892014.1"/>
    </source>
</evidence>
<dbReference type="InterPro" id="IPR043129">
    <property type="entry name" value="ATPase_NBD"/>
</dbReference>
<evidence type="ECO:0000256" key="5">
    <source>
        <dbReference type="ARBA" id="ARBA00038887"/>
    </source>
</evidence>